<organism evidence="7 8">
    <name type="scientific">Trinickia symbiotica</name>
    <dbReference type="NCBI Taxonomy" id="863227"/>
    <lineage>
        <taxon>Bacteria</taxon>
        <taxon>Pseudomonadati</taxon>
        <taxon>Pseudomonadota</taxon>
        <taxon>Betaproteobacteria</taxon>
        <taxon>Burkholderiales</taxon>
        <taxon>Burkholderiaceae</taxon>
        <taxon>Trinickia</taxon>
    </lineage>
</organism>
<dbReference type="NCBIfam" id="NF006020">
    <property type="entry name" value="PRK08162.1"/>
    <property type="match status" value="1"/>
</dbReference>
<dbReference type="PANTHER" id="PTHR43859:SF4">
    <property type="entry name" value="BUTANOATE--COA LIGASE AAE1-RELATED"/>
    <property type="match status" value="1"/>
</dbReference>
<dbReference type="InterPro" id="IPR045851">
    <property type="entry name" value="AMP-bd_C_sf"/>
</dbReference>
<keyword evidence="2" id="KW-0436">Ligase</keyword>
<comment type="similarity">
    <text evidence="1">Belongs to the ATP-dependent AMP-binding enzyme family.</text>
</comment>
<dbReference type="RefSeq" id="WP_018439639.1">
    <property type="nucleotide sequence ID" value="NZ_KB890165.1"/>
</dbReference>
<dbReference type="InterPro" id="IPR000873">
    <property type="entry name" value="AMP-dep_synth/lig_dom"/>
</dbReference>
<name>A0A2N7X9K2_9BURK</name>
<dbReference type="PANTHER" id="PTHR43859">
    <property type="entry name" value="ACYL-ACTIVATING ENZYME"/>
    <property type="match status" value="1"/>
</dbReference>
<dbReference type="AlphaFoldDB" id="A0A2N7X9K2"/>
<dbReference type="EMBL" id="PNYC01000001">
    <property type="protein sequence ID" value="PMS38429.1"/>
    <property type="molecule type" value="Genomic_DNA"/>
</dbReference>
<dbReference type="InterPro" id="IPR025110">
    <property type="entry name" value="AMP-bd_C"/>
</dbReference>
<dbReference type="Pfam" id="PF13193">
    <property type="entry name" value="AMP-binding_C"/>
    <property type="match status" value="1"/>
</dbReference>
<reference evidence="7 8" key="1">
    <citation type="submission" date="2018-01" db="EMBL/GenBank/DDBJ databases">
        <title>Whole genome analyses suggest that Burkholderia sensu lato contains two further novel genera in the rhizoxinica-symbiotica group Mycetohabitans gen. nov., and Trinickia gen. nov.: implications for the evolution of diazotrophy and nodulation in the Burkholderiaceae.</title>
        <authorList>
            <person name="Estrada-de los Santos P."/>
            <person name="Palmer M."/>
            <person name="Chavez-Ramirez B."/>
            <person name="Beukes C."/>
            <person name="Steenkamp E.T."/>
            <person name="Hirsch A.M."/>
            <person name="Manyaka P."/>
            <person name="Maluk M."/>
            <person name="Lafos M."/>
            <person name="Crook M."/>
            <person name="Gross E."/>
            <person name="Simon M.F."/>
            <person name="Bueno dos Reis Junior F."/>
            <person name="Poole P.S."/>
            <person name="Venter S.N."/>
            <person name="James E.K."/>
        </authorList>
    </citation>
    <scope>NUCLEOTIDE SEQUENCE [LARGE SCALE GENOMIC DNA]</scope>
    <source>
        <strain evidence="7 8">JPY 581</strain>
    </source>
</reference>
<dbReference type="Pfam" id="PF00501">
    <property type="entry name" value="AMP-binding"/>
    <property type="match status" value="1"/>
</dbReference>
<feature type="domain" description="AMP-binding enzyme C-terminal" evidence="6">
    <location>
        <begin position="453"/>
        <end position="529"/>
    </location>
</feature>
<evidence type="ECO:0000259" key="6">
    <source>
        <dbReference type="Pfam" id="PF13193"/>
    </source>
</evidence>
<feature type="domain" description="AMP-dependent synthetase/ligase" evidence="5">
    <location>
        <begin position="25"/>
        <end position="403"/>
    </location>
</feature>
<dbReference type="Proteomes" id="UP000235777">
    <property type="component" value="Unassembled WGS sequence"/>
</dbReference>
<dbReference type="Gene3D" id="3.30.300.30">
    <property type="match status" value="1"/>
</dbReference>
<evidence type="ECO:0000256" key="2">
    <source>
        <dbReference type="ARBA" id="ARBA00022598"/>
    </source>
</evidence>
<evidence type="ECO:0000256" key="1">
    <source>
        <dbReference type="ARBA" id="ARBA00006432"/>
    </source>
</evidence>
<dbReference type="SUPFAM" id="SSF56801">
    <property type="entry name" value="Acetyl-CoA synthetase-like"/>
    <property type="match status" value="1"/>
</dbReference>
<gene>
    <name evidence="7" type="ORF">C0Z20_00645</name>
</gene>
<protein>
    <submittedName>
        <fullName evidence="7">Acyl-CoA synthetase</fullName>
    </submittedName>
</protein>
<dbReference type="Gene3D" id="3.40.50.12780">
    <property type="entry name" value="N-terminal domain of ligase-like"/>
    <property type="match status" value="1"/>
</dbReference>
<keyword evidence="8" id="KW-1185">Reference proteome</keyword>
<evidence type="ECO:0000256" key="4">
    <source>
        <dbReference type="ARBA" id="ARBA00023098"/>
    </source>
</evidence>
<accession>A0A2N7X9K2</accession>
<sequence>MERKFDTGLDKNPANYQAMTPIRLLDRAADVFPDRTAVIHKDKRYTWAEYAQRCRRLARGLIGAGIQRGDTVSILATNIPAMLEAQFGVPMSGAVLNCINIRLDAAGIAFILRHSGTRLLFVDYPFAAVAREAIRIAGIKIDVVDIRDDDISGAEPARTMEYENFLASAPDMPILYPQDEWDAIALNYTSGTTGNPKGVVYHHRGAYLNALGTVIYAGLNAGTPVYLWTLPLFHCNGWCYAWALAAVAGTHVCLRKVVIEDIYVALDKYGVTHFCGAPAVLSSLVGGKPAGWTKPARPITVVCAGASPPVTVIKQTEALGFTVLHVYGMTEQHGVNTACVQQDGWRGMPDDERLVRMGRQGVRTAVADEMIVANPETCDPVPRDGKTMGEVMFRGNLGMKGYLNNAEATQATFAGGWYRTGDLAVVHDDGYIEIKDRSKDIIISGGENVSSIEVEEVLSSNPAVIGVAVVAVPDEKWGEVPCAIVELHPDHAGLLSQDDLITFCRARLPGFKTPKHVIFEPIVRTVTGKVQKFVLRKHAAEVIATRRNRSGP</sequence>
<evidence type="ECO:0000313" key="7">
    <source>
        <dbReference type="EMBL" id="PMS38429.1"/>
    </source>
</evidence>
<keyword evidence="4" id="KW-0443">Lipid metabolism</keyword>
<dbReference type="GO" id="GO:0006631">
    <property type="term" value="P:fatty acid metabolic process"/>
    <property type="evidence" value="ECO:0007669"/>
    <property type="project" value="UniProtKB-KW"/>
</dbReference>
<proteinExistence type="inferred from homology"/>
<evidence type="ECO:0000256" key="3">
    <source>
        <dbReference type="ARBA" id="ARBA00022832"/>
    </source>
</evidence>
<keyword evidence="3" id="KW-0276">Fatty acid metabolism</keyword>
<dbReference type="STRING" id="863227.GCA_000373005_01107"/>
<dbReference type="InterPro" id="IPR020845">
    <property type="entry name" value="AMP-binding_CS"/>
</dbReference>
<dbReference type="OrthoDB" id="9766486at2"/>
<dbReference type="GO" id="GO:0016874">
    <property type="term" value="F:ligase activity"/>
    <property type="evidence" value="ECO:0007669"/>
    <property type="project" value="UniProtKB-KW"/>
</dbReference>
<dbReference type="InterPro" id="IPR042099">
    <property type="entry name" value="ANL_N_sf"/>
</dbReference>
<evidence type="ECO:0000313" key="8">
    <source>
        <dbReference type="Proteomes" id="UP000235777"/>
    </source>
</evidence>
<comment type="caution">
    <text evidence="7">The sequence shown here is derived from an EMBL/GenBank/DDBJ whole genome shotgun (WGS) entry which is preliminary data.</text>
</comment>
<evidence type="ECO:0000259" key="5">
    <source>
        <dbReference type="Pfam" id="PF00501"/>
    </source>
</evidence>
<dbReference type="PROSITE" id="PS00455">
    <property type="entry name" value="AMP_BINDING"/>
    <property type="match status" value="1"/>
</dbReference>
<dbReference type="CDD" id="cd12118">
    <property type="entry name" value="ttLC_FACS_AEE21_like"/>
    <property type="match status" value="1"/>
</dbReference>